<evidence type="ECO:0000256" key="1">
    <source>
        <dbReference type="SAM" id="MobiDB-lite"/>
    </source>
</evidence>
<gene>
    <name evidence="3" type="ORF">N657DRAFT_644966</name>
</gene>
<dbReference type="PANTHER" id="PTHR24148:SF73">
    <property type="entry name" value="HET DOMAIN PROTEIN (AFU_ORTHOLOGUE AFUA_8G01020)"/>
    <property type="match status" value="1"/>
</dbReference>
<dbReference type="RefSeq" id="XP_062648472.1">
    <property type="nucleotide sequence ID" value="XM_062792852.1"/>
</dbReference>
<dbReference type="Pfam" id="PF26639">
    <property type="entry name" value="Het-6_barrel"/>
    <property type="match status" value="1"/>
</dbReference>
<dbReference type="PANTHER" id="PTHR24148">
    <property type="entry name" value="ANKYRIN REPEAT DOMAIN-CONTAINING PROTEIN 39 HOMOLOG-RELATED"/>
    <property type="match status" value="1"/>
</dbReference>
<dbReference type="InterPro" id="IPR052895">
    <property type="entry name" value="HetReg/Transcr_Mod"/>
</dbReference>
<evidence type="ECO:0000313" key="3">
    <source>
        <dbReference type="EMBL" id="KAK4124701.1"/>
    </source>
</evidence>
<keyword evidence="4" id="KW-1185">Reference proteome</keyword>
<evidence type="ECO:0000259" key="2">
    <source>
        <dbReference type="Pfam" id="PF06985"/>
    </source>
</evidence>
<feature type="region of interest" description="Disordered" evidence="1">
    <location>
        <begin position="1"/>
        <end position="21"/>
    </location>
</feature>
<organism evidence="3 4">
    <name type="scientific">Parathielavia appendiculata</name>
    <dbReference type="NCBI Taxonomy" id="2587402"/>
    <lineage>
        <taxon>Eukaryota</taxon>
        <taxon>Fungi</taxon>
        <taxon>Dikarya</taxon>
        <taxon>Ascomycota</taxon>
        <taxon>Pezizomycotina</taxon>
        <taxon>Sordariomycetes</taxon>
        <taxon>Sordariomycetidae</taxon>
        <taxon>Sordariales</taxon>
        <taxon>Chaetomiaceae</taxon>
        <taxon>Parathielavia</taxon>
    </lineage>
</organism>
<feature type="domain" description="Heterokaryon incompatibility" evidence="2">
    <location>
        <begin position="70"/>
        <end position="262"/>
    </location>
</feature>
<dbReference type="GeneID" id="87829621"/>
<feature type="region of interest" description="Disordered" evidence="1">
    <location>
        <begin position="335"/>
        <end position="372"/>
    </location>
</feature>
<dbReference type="InterPro" id="IPR010730">
    <property type="entry name" value="HET"/>
</dbReference>
<evidence type="ECO:0000313" key="4">
    <source>
        <dbReference type="Proteomes" id="UP001302602"/>
    </source>
</evidence>
<dbReference type="Pfam" id="PF06985">
    <property type="entry name" value="HET"/>
    <property type="match status" value="1"/>
</dbReference>
<reference evidence="3" key="2">
    <citation type="submission" date="2023-05" db="EMBL/GenBank/DDBJ databases">
        <authorList>
            <consortium name="Lawrence Berkeley National Laboratory"/>
            <person name="Steindorff A."/>
            <person name="Hensen N."/>
            <person name="Bonometti L."/>
            <person name="Westerberg I."/>
            <person name="Brannstrom I.O."/>
            <person name="Guillou S."/>
            <person name="Cros-Aarteil S."/>
            <person name="Calhoun S."/>
            <person name="Haridas S."/>
            <person name="Kuo A."/>
            <person name="Mondo S."/>
            <person name="Pangilinan J."/>
            <person name="Riley R."/>
            <person name="Labutti K."/>
            <person name="Andreopoulos B."/>
            <person name="Lipzen A."/>
            <person name="Chen C."/>
            <person name="Yanf M."/>
            <person name="Daum C."/>
            <person name="Ng V."/>
            <person name="Clum A."/>
            <person name="Ohm R."/>
            <person name="Martin F."/>
            <person name="Silar P."/>
            <person name="Natvig D."/>
            <person name="Lalanne C."/>
            <person name="Gautier V."/>
            <person name="Ament-Velasquez S.L."/>
            <person name="Kruys A."/>
            <person name="Hutchinson M.I."/>
            <person name="Powell A.J."/>
            <person name="Barry K."/>
            <person name="Miller A.N."/>
            <person name="Grigoriev I.V."/>
            <person name="Debuchy R."/>
            <person name="Gladieux P."/>
            <person name="Thoren M.H."/>
            <person name="Johannesson H."/>
        </authorList>
    </citation>
    <scope>NUCLEOTIDE SEQUENCE</scope>
    <source>
        <strain evidence="3">CBS 731.68</strain>
    </source>
</reference>
<name>A0AAN6Z4A5_9PEZI</name>
<proteinExistence type="predicted"/>
<accession>A0AAN6Z4A5</accession>
<comment type="caution">
    <text evidence="3">The sequence shown here is derived from an EMBL/GenBank/DDBJ whole genome shotgun (WGS) entry which is preliminary data.</text>
</comment>
<sequence>MKSTTDTPAVRPFTYDSAPLDKSKPEIRRLELFPSPDRSAPLTGHILVSTLPTTPGRGHTQSTATDSLSYTALSYTWGKDPTTTHSIFVVGSKIAHGNQAKQPELVNVQSRLAITKNLHITLVHLRDEREKVVLWIDQVCINQEDGTEKGAQVQLMGRIYAEARQVLVWLGPEEDGSDEVMDAWRVIGQDARNLEMEKYYTLEKWPALSKMIYDPDLEDALTQEYQNMLERAMNVLIPLIRDGRLWKWFCRPWFGRAWVVQEFCLCDNTILVCGKKRLDPKLVFLAQQIHGFSIGRFGSKTYLQRGVSMEQLNELSGEPTSSLFTCRQRRRNFDRAARAQDEPRHGAEGEPRHGAEGEPRHGAKGESRSGARGDQLHALLKKLYVEHSVEATEHRDRIYSLLALAVDTNGENALDIRPDYTDMGNDEKTARILTDAARQMITHPTSGRIDILCCTQFPKTPGRDGRLADYLPSWVPDWRSNLQGPYYKINETTETHTFAACGDYLDVQPVFSADPRALGLRGFIVDVIEMVSQSEPLAWTGDFDAAIILDYFSWINTFVDISLAKATPEAEGAYPSRERMAEARWRVPIADLYGSRGNWSKGSYMSRAPPKAEQYHKQAVEALQFILECATLSIEEQSTRFAEFGWEEKSGNQQTGADYRHSLSNATNKRPFLTQNGHVGIASGETKAGDMVVIFCGGRIPFILRPLGQPKDKFAFIGEAYCDGIMDGEFAREGRLQDLFLF</sequence>
<dbReference type="EMBL" id="MU853227">
    <property type="protein sequence ID" value="KAK4124701.1"/>
    <property type="molecule type" value="Genomic_DNA"/>
</dbReference>
<dbReference type="Proteomes" id="UP001302602">
    <property type="component" value="Unassembled WGS sequence"/>
</dbReference>
<dbReference type="AlphaFoldDB" id="A0AAN6Z4A5"/>
<reference evidence="3" key="1">
    <citation type="journal article" date="2023" name="Mol. Phylogenet. Evol.">
        <title>Genome-scale phylogeny and comparative genomics of the fungal order Sordariales.</title>
        <authorList>
            <person name="Hensen N."/>
            <person name="Bonometti L."/>
            <person name="Westerberg I."/>
            <person name="Brannstrom I.O."/>
            <person name="Guillou S."/>
            <person name="Cros-Aarteil S."/>
            <person name="Calhoun S."/>
            <person name="Haridas S."/>
            <person name="Kuo A."/>
            <person name="Mondo S."/>
            <person name="Pangilinan J."/>
            <person name="Riley R."/>
            <person name="LaButti K."/>
            <person name="Andreopoulos B."/>
            <person name="Lipzen A."/>
            <person name="Chen C."/>
            <person name="Yan M."/>
            <person name="Daum C."/>
            <person name="Ng V."/>
            <person name="Clum A."/>
            <person name="Steindorff A."/>
            <person name="Ohm R.A."/>
            <person name="Martin F."/>
            <person name="Silar P."/>
            <person name="Natvig D.O."/>
            <person name="Lalanne C."/>
            <person name="Gautier V."/>
            <person name="Ament-Velasquez S.L."/>
            <person name="Kruys A."/>
            <person name="Hutchinson M.I."/>
            <person name="Powell A.J."/>
            <person name="Barry K."/>
            <person name="Miller A.N."/>
            <person name="Grigoriev I.V."/>
            <person name="Debuchy R."/>
            <person name="Gladieux P."/>
            <person name="Hiltunen Thoren M."/>
            <person name="Johannesson H."/>
        </authorList>
    </citation>
    <scope>NUCLEOTIDE SEQUENCE</scope>
    <source>
        <strain evidence="3">CBS 731.68</strain>
    </source>
</reference>
<protein>
    <submittedName>
        <fullName evidence="3">HET-domain-containing protein</fullName>
    </submittedName>
</protein>